<dbReference type="SUPFAM" id="SSF52540">
    <property type="entry name" value="P-loop containing nucleoside triphosphate hydrolases"/>
    <property type="match status" value="1"/>
</dbReference>
<evidence type="ECO:0000256" key="8">
    <source>
        <dbReference type="ARBA" id="ARBA00022967"/>
    </source>
</evidence>
<dbReference type="SMART" id="SM00382">
    <property type="entry name" value="AAA"/>
    <property type="match status" value="1"/>
</dbReference>
<dbReference type="Proteomes" id="UP000032564">
    <property type="component" value="Unassembled WGS sequence"/>
</dbReference>
<dbReference type="Pfam" id="PF08402">
    <property type="entry name" value="TOBE_2"/>
    <property type="match status" value="1"/>
</dbReference>
<sequence>MAGQSIRIEDIEKRFDRTRVLHHINLNIREGEFLTLLGPSGCGKSTLLRLIAGFEASSAGRILIGDRDVAPLPPKARDIAMVFQSYALYPHMTVRANIGVPLEMARLSFLQRLPGASLLSATARQIRSGIEKEIDSVAEQLGLKDLLERKPSQLSGGQRQRVAVGRAMVRHPAVFLMDEPLSNLDAKLRIQLREEIVDLHRRTGITFIYVTHDQTEAMVMSDRIAVMEGGEIRQCGTPDEIYNRPDYLSVARFVGMTAINEIPVHIRGGNVLINGLPLRLRLRNVADGTYTLSIRPEALEPISEENSDFSLPVVQVEFAGNEVGIRCDGSGIGTGWIRAQLRPETFARLEKGTRIGERLALRIVPDAALLFDAAGRRVTDIGVNAQHQPAEAQHEPVL</sequence>
<dbReference type="InterPro" id="IPR008995">
    <property type="entry name" value="Mo/tungstate-bd_C_term_dom"/>
</dbReference>
<comment type="subcellular location">
    <subcellularLocation>
        <location evidence="1">Cell inner membrane</location>
        <topology evidence="1">Peripheral membrane protein</topology>
    </subcellularLocation>
</comment>
<dbReference type="PROSITE" id="PS00211">
    <property type="entry name" value="ABC_TRANSPORTER_1"/>
    <property type="match status" value="1"/>
</dbReference>
<dbReference type="Gene3D" id="3.40.50.300">
    <property type="entry name" value="P-loop containing nucleotide triphosphate hydrolases"/>
    <property type="match status" value="1"/>
</dbReference>
<keyword evidence="5" id="KW-0997">Cell inner membrane</keyword>
<dbReference type="PANTHER" id="PTHR43875">
    <property type="entry name" value="MALTODEXTRIN IMPORT ATP-BINDING PROTEIN MSMX"/>
    <property type="match status" value="1"/>
</dbReference>
<gene>
    <name evidence="11" type="ORF">RP75_14760</name>
</gene>
<dbReference type="InterPro" id="IPR047641">
    <property type="entry name" value="ABC_transpr_MalK/UgpC-like"/>
</dbReference>
<comment type="caution">
    <text evidence="11">The sequence shown here is derived from an EMBL/GenBank/DDBJ whole genome shotgun (WGS) entry which is preliminary data.</text>
</comment>
<dbReference type="InterPro" id="IPR013611">
    <property type="entry name" value="Transp-assoc_OB_typ2"/>
</dbReference>
<accession>A0ABR5D6X2</accession>
<dbReference type="InterPro" id="IPR003439">
    <property type="entry name" value="ABC_transporter-like_ATP-bd"/>
</dbReference>
<dbReference type="EMBL" id="JWIT01000008">
    <property type="protein sequence ID" value="KJF72809.1"/>
    <property type="molecule type" value="Genomic_DNA"/>
</dbReference>
<keyword evidence="8" id="KW-1278">Translocase</keyword>
<evidence type="ECO:0000259" key="10">
    <source>
        <dbReference type="PROSITE" id="PS50893"/>
    </source>
</evidence>
<dbReference type="RefSeq" id="WP_045019654.1">
    <property type="nucleotide sequence ID" value="NZ_CP166105.1"/>
</dbReference>
<dbReference type="InterPro" id="IPR017871">
    <property type="entry name" value="ABC_transporter-like_CS"/>
</dbReference>
<evidence type="ECO:0000256" key="3">
    <source>
        <dbReference type="ARBA" id="ARBA00022448"/>
    </source>
</evidence>
<reference evidence="11 12" key="1">
    <citation type="submission" date="2014-12" db="EMBL/GenBank/DDBJ databases">
        <authorList>
            <person name="Kuzmanovic N."/>
            <person name="Pulawska J."/>
            <person name="Obradovic A."/>
        </authorList>
    </citation>
    <scope>NUCLEOTIDE SEQUENCE [LARGE SCALE GENOMIC DNA]</scope>
    <source>
        <strain evidence="11 12">KFB 330</strain>
    </source>
</reference>
<dbReference type="InterPro" id="IPR027417">
    <property type="entry name" value="P-loop_NTPase"/>
</dbReference>
<comment type="similarity">
    <text evidence="2">Belongs to the ABC transporter superfamily.</text>
</comment>
<dbReference type="PROSITE" id="PS50893">
    <property type="entry name" value="ABC_TRANSPORTER_2"/>
    <property type="match status" value="1"/>
</dbReference>
<dbReference type="GO" id="GO:0005524">
    <property type="term" value="F:ATP binding"/>
    <property type="evidence" value="ECO:0007669"/>
    <property type="project" value="UniProtKB-KW"/>
</dbReference>
<keyword evidence="9" id="KW-0472">Membrane</keyword>
<proteinExistence type="inferred from homology"/>
<dbReference type="Gene3D" id="2.40.50.100">
    <property type="match status" value="1"/>
</dbReference>
<protein>
    <submittedName>
        <fullName evidence="11">Glycerol-3-phosphate ABC transporter ATP-binding protein</fullName>
    </submittedName>
</protein>
<evidence type="ECO:0000256" key="9">
    <source>
        <dbReference type="ARBA" id="ARBA00023136"/>
    </source>
</evidence>
<keyword evidence="3" id="KW-0813">Transport</keyword>
<evidence type="ECO:0000313" key="12">
    <source>
        <dbReference type="Proteomes" id="UP000032564"/>
    </source>
</evidence>
<dbReference type="CDD" id="cd03301">
    <property type="entry name" value="ABC_MalK_N"/>
    <property type="match status" value="1"/>
</dbReference>
<dbReference type="Pfam" id="PF00005">
    <property type="entry name" value="ABC_tran"/>
    <property type="match status" value="1"/>
</dbReference>
<evidence type="ECO:0000256" key="1">
    <source>
        <dbReference type="ARBA" id="ARBA00004417"/>
    </source>
</evidence>
<dbReference type="InterPro" id="IPR003593">
    <property type="entry name" value="AAA+_ATPase"/>
</dbReference>
<organism evidence="11 12">
    <name type="scientific">Agrobacterium arsenijevicii</name>
    <dbReference type="NCBI Taxonomy" id="1585697"/>
    <lineage>
        <taxon>Bacteria</taxon>
        <taxon>Pseudomonadati</taxon>
        <taxon>Pseudomonadota</taxon>
        <taxon>Alphaproteobacteria</taxon>
        <taxon>Hyphomicrobiales</taxon>
        <taxon>Rhizobiaceae</taxon>
        <taxon>Rhizobium/Agrobacterium group</taxon>
        <taxon>Agrobacterium</taxon>
    </lineage>
</organism>
<evidence type="ECO:0000256" key="2">
    <source>
        <dbReference type="ARBA" id="ARBA00005417"/>
    </source>
</evidence>
<dbReference type="PANTHER" id="PTHR43875:SF15">
    <property type="entry name" value="TREHALOSE IMPORT ATP-BINDING PROTEIN SUGC"/>
    <property type="match status" value="1"/>
</dbReference>
<keyword evidence="12" id="KW-1185">Reference proteome</keyword>
<keyword evidence="6" id="KW-0547">Nucleotide-binding</keyword>
<evidence type="ECO:0000256" key="6">
    <source>
        <dbReference type="ARBA" id="ARBA00022741"/>
    </source>
</evidence>
<keyword evidence="4" id="KW-1003">Cell membrane</keyword>
<evidence type="ECO:0000256" key="7">
    <source>
        <dbReference type="ARBA" id="ARBA00022840"/>
    </source>
</evidence>
<keyword evidence="7 11" id="KW-0067">ATP-binding</keyword>
<dbReference type="SUPFAM" id="SSF50331">
    <property type="entry name" value="MOP-like"/>
    <property type="match status" value="1"/>
</dbReference>
<name>A0ABR5D6X2_9HYPH</name>
<evidence type="ECO:0000256" key="4">
    <source>
        <dbReference type="ARBA" id="ARBA00022475"/>
    </source>
</evidence>
<feature type="domain" description="ABC transporter" evidence="10">
    <location>
        <begin position="6"/>
        <end position="254"/>
    </location>
</feature>
<evidence type="ECO:0000313" key="11">
    <source>
        <dbReference type="EMBL" id="KJF72809.1"/>
    </source>
</evidence>
<evidence type="ECO:0000256" key="5">
    <source>
        <dbReference type="ARBA" id="ARBA00022519"/>
    </source>
</evidence>
<dbReference type="InterPro" id="IPR015855">
    <property type="entry name" value="ABC_transpr_MalK-like"/>
</dbReference>